<feature type="domain" description="O-methyltransferase C-terminal" evidence="6">
    <location>
        <begin position="108"/>
        <end position="313"/>
    </location>
</feature>
<evidence type="ECO:0000259" key="6">
    <source>
        <dbReference type="Pfam" id="PF00891"/>
    </source>
</evidence>
<dbReference type="InterPro" id="IPR001077">
    <property type="entry name" value="COMT_C"/>
</dbReference>
<dbReference type="PIRSF" id="PIRSF005739">
    <property type="entry name" value="O-mtase"/>
    <property type="match status" value="1"/>
</dbReference>
<keyword evidence="8" id="KW-1185">Reference proteome</keyword>
<dbReference type="FunFam" id="3.40.50.150:FF:000061">
    <property type="entry name" value="Caffeic acid O-methyltransferase"/>
    <property type="match status" value="1"/>
</dbReference>
<dbReference type="Pfam" id="PF00891">
    <property type="entry name" value="Methyltransf_2"/>
    <property type="match status" value="1"/>
</dbReference>
<evidence type="ECO:0000256" key="5">
    <source>
        <dbReference type="SAM" id="MobiDB-lite"/>
    </source>
</evidence>
<dbReference type="GO" id="GO:0032259">
    <property type="term" value="P:methylation"/>
    <property type="evidence" value="ECO:0007669"/>
    <property type="project" value="UniProtKB-KW"/>
</dbReference>
<evidence type="ECO:0000313" key="8">
    <source>
        <dbReference type="Proteomes" id="UP001157006"/>
    </source>
</evidence>
<dbReference type="Gene3D" id="1.10.10.10">
    <property type="entry name" value="Winged helix-like DNA-binding domain superfamily/Winged helix DNA-binding domain"/>
    <property type="match status" value="1"/>
</dbReference>
<evidence type="ECO:0000256" key="4">
    <source>
        <dbReference type="PIRSR" id="PIRSR005739-1"/>
    </source>
</evidence>
<proteinExistence type="predicted"/>
<evidence type="ECO:0000256" key="1">
    <source>
        <dbReference type="ARBA" id="ARBA00022603"/>
    </source>
</evidence>
<dbReference type="InterPro" id="IPR036390">
    <property type="entry name" value="WH_DNA-bd_sf"/>
</dbReference>
<dbReference type="InterPro" id="IPR029063">
    <property type="entry name" value="SAM-dependent_MTases_sf"/>
</dbReference>
<feature type="active site" description="Proton acceptor" evidence="4">
    <location>
        <position position="237"/>
    </location>
</feature>
<dbReference type="AlphaFoldDB" id="A0AAV1AHY9"/>
<evidence type="ECO:0000313" key="7">
    <source>
        <dbReference type="EMBL" id="CAI8608790.1"/>
    </source>
</evidence>
<evidence type="ECO:0000256" key="3">
    <source>
        <dbReference type="ARBA" id="ARBA00022691"/>
    </source>
</evidence>
<organism evidence="7 8">
    <name type="scientific">Vicia faba</name>
    <name type="common">Broad bean</name>
    <name type="synonym">Faba vulgaris</name>
    <dbReference type="NCBI Taxonomy" id="3906"/>
    <lineage>
        <taxon>Eukaryota</taxon>
        <taxon>Viridiplantae</taxon>
        <taxon>Streptophyta</taxon>
        <taxon>Embryophyta</taxon>
        <taxon>Tracheophyta</taxon>
        <taxon>Spermatophyta</taxon>
        <taxon>Magnoliopsida</taxon>
        <taxon>eudicotyledons</taxon>
        <taxon>Gunneridae</taxon>
        <taxon>Pentapetalae</taxon>
        <taxon>rosids</taxon>
        <taxon>fabids</taxon>
        <taxon>Fabales</taxon>
        <taxon>Fabaceae</taxon>
        <taxon>Papilionoideae</taxon>
        <taxon>50 kb inversion clade</taxon>
        <taxon>NPAAA clade</taxon>
        <taxon>Hologalegina</taxon>
        <taxon>IRL clade</taxon>
        <taxon>Fabeae</taxon>
        <taxon>Vicia</taxon>
    </lineage>
</organism>
<evidence type="ECO:0000256" key="2">
    <source>
        <dbReference type="ARBA" id="ARBA00022679"/>
    </source>
</evidence>
<keyword evidence="1" id="KW-0489">Methyltransferase</keyword>
<dbReference type="Gene3D" id="3.40.50.150">
    <property type="entry name" value="Vaccinia Virus protein VP39"/>
    <property type="match status" value="1"/>
</dbReference>
<gene>
    <name evidence="7" type="ORF">VFH_IV102560</name>
</gene>
<feature type="compositionally biased region" description="Polar residues" evidence="5">
    <location>
        <begin position="1"/>
        <end position="12"/>
    </location>
</feature>
<dbReference type="GO" id="GO:0008171">
    <property type="term" value="F:O-methyltransferase activity"/>
    <property type="evidence" value="ECO:0007669"/>
    <property type="project" value="InterPro"/>
</dbReference>
<accession>A0AAV1AHY9</accession>
<dbReference type="InterPro" id="IPR016461">
    <property type="entry name" value="COMT-like"/>
</dbReference>
<reference evidence="7 8" key="1">
    <citation type="submission" date="2023-01" db="EMBL/GenBank/DDBJ databases">
        <authorList>
            <person name="Kreplak J."/>
        </authorList>
    </citation>
    <scope>NUCLEOTIDE SEQUENCE [LARGE SCALE GENOMIC DNA]</scope>
</reference>
<dbReference type="Proteomes" id="UP001157006">
    <property type="component" value="Chromosome 4"/>
</dbReference>
<dbReference type="SUPFAM" id="SSF53335">
    <property type="entry name" value="S-adenosyl-L-methionine-dependent methyltransferases"/>
    <property type="match status" value="1"/>
</dbReference>
<dbReference type="PANTHER" id="PTHR11746">
    <property type="entry name" value="O-METHYLTRANSFERASE"/>
    <property type="match status" value="1"/>
</dbReference>
<sequence>MSNLSNAIQSSKSPEERKSEAQQELEDEESFSHAIQLCSSTVLPMALQSATELGVFDVLLKADQERLGSFRRLYSMAPVARFFARDSDGVSLGPLLALNQDKVFLATWPELKNAIQEGGVPFDRVYGTHAFNYPSLDSRFNQVLNTGMLNHTKVVMKKILECYKGFDNVKKLVDVGGGLGVNINSVTTKYPHIKGINFDLPHVIQHAPSYPGVEHIGGDMFESVPKGDAIFMKCILHGWNDEHCLKLLKNCYDAIPDDGKVIVLEAVLPIIPENGYASKCISQVDVLMMTLNPGGKERTKQEFEDLATRVGFSGIKYECCVRNFWIMEFFK</sequence>
<dbReference type="EMBL" id="OX451739">
    <property type="protein sequence ID" value="CAI8608790.1"/>
    <property type="molecule type" value="Genomic_DNA"/>
</dbReference>
<dbReference type="InterPro" id="IPR036388">
    <property type="entry name" value="WH-like_DNA-bd_sf"/>
</dbReference>
<dbReference type="SUPFAM" id="SSF46785">
    <property type="entry name" value="Winged helix' DNA-binding domain"/>
    <property type="match status" value="1"/>
</dbReference>
<name>A0AAV1AHY9_VICFA</name>
<keyword evidence="3" id="KW-0949">S-adenosyl-L-methionine</keyword>
<keyword evidence="2" id="KW-0808">Transferase</keyword>
<feature type="region of interest" description="Disordered" evidence="5">
    <location>
        <begin position="1"/>
        <end position="26"/>
    </location>
</feature>
<protein>
    <recommendedName>
        <fullName evidence="6">O-methyltransferase C-terminal domain-containing protein</fullName>
    </recommendedName>
</protein>